<protein>
    <recommendedName>
        <fullName evidence="4">AAA+ ATPase domain-containing protein</fullName>
    </recommendedName>
</protein>
<sequence>MASLHLSRNTSETGQHMKLVKGDTDASEISRFESTRLEEELITAPLFSLSACETLDTHRLNSEQTLDGDPTYPQYGLLGLRNRFTSNVPAQDDLVYANVSAPWSAFICGSQGSGKSHTLSCLLENALIASSPAGKLSSPLAGLVIHYDKFTAFSSTQVCEAAYLHSSGIPVRVLVSPTNYLAMKKTYETLAGGSKMLKVLPLYLPQRDLNISMMKTLMGIGNRAEQPLYIEVVMKILRDMAIANQGKAGFDYSMFKLLLQREQFLKGQLMPLNMRLDVLESFFEPGSVPGTDPDKSKQRGADDVWKFPAGTLTIIDLSCPFVGQEDACALFNIAVSLFLKNRDDVGRIIALDEAHKFMTSTSPEAVDLTETLLSVVRQQRHLAARVLIATQEPTLAPALLELCNVTIIHRFSSPAWFKAIKSHIAGAGIEGLGPNTTASSTIFHKIVRLPTGEALVFCPTAVLDIANHNVQQDEELLSVTSSSRPDTPDGPSSADSAQIPAGGSDSQDEPTSHRVIQLGTAYAHIRVRNRITIDGGRSVLER</sequence>
<evidence type="ECO:0008006" key="4">
    <source>
        <dbReference type="Google" id="ProtNLM"/>
    </source>
</evidence>
<evidence type="ECO:0000313" key="2">
    <source>
        <dbReference type="EMBL" id="CAG8892686.1"/>
    </source>
</evidence>
<dbReference type="SUPFAM" id="SSF52540">
    <property type="entry name" value="P-loop containing nucleoside triphosphate hydrolases"/>
    <property type="match status" value="1"/>
</dbReference>
<feature type="region of interest" description="Disordered" evidence="1">
    <location>
        <begin position="477"/>
        <end position="512"/>
    </location>
</feature>
<dbReference type="OrthoDB" id="2316594at2759"/>
<comment type="caution">
    <text evidence="2">The sequence shown here is derived from an EMBL/GenBank/DDBJ whole genome shotgun (WGS) entry which is preliminary data.</text>
</comment>
<proteinExistence type="predicted"/>
<dbReference type="EMBL" id="CAJVRC010000845">
    <property type="protein sequence ID" value="CAG8892686.1"/>
    <property type="molecule type" value="Genomic_DNA"/>
</dbReference>
<gene>
    <name evidence="2" type="ORF">PEGY_LOCUS3256</name>
</gene>
<evidence type="ECO:0000313" key="3">
    <source>
        <dbReference type="Proteomes" id="UP001154252"/>
    </source>
</evidence>
<dbReference type="Proteomes" id="UP001154252">
    <property type="component" value="Unassembled WGS sequence"/>
</dbReference>
<name>A0A9W4KDL6_9EURO</name>
<evidence type="ECO:0000256" key="1">
    <source>
        <dbReference type="SAM" id="MobiDB-lite"/>
    </source>
</evidence>
<organism evidence="2 3">
    <name type="scientific">Penicillium egyptiacum</name>
    <dbReference type="NCBI Taxonomy" id="1303716"/>
    <lineage>
        <taxon>Eukaryota</taxon>
        <taxon>Fungi</taxon>
        <taxon>Dikarya</taxon>
        <taxon>Ascomycota</taxon>
        <taxon>Pezizomycotina</taxon>
        <taxon>Eurotiomycetes</taxon>
        <taxon>Eurotiomycetidae</taxon>
        <taxon>Eurotiales</taxon>
        <taxon>Aspergillaceae</taxon>
        <taxon>Penicillium</taxon>
    </lineage>
</organism>
<feature type="region of interest" description="Disordered" evidence="1">
    <location>
        <begin position="1"/>
        <end position="22"/>
    </location>
</feature>
<feature type="compositionally biased region" description="Polar residues" evidence="1">
    <location>
        <begin position="1"/>
        <end position="14"/>
    </location>
</feature>
<dbReference type="Gene3D" id="3.40.50.300">
    <property type="entry name" value="P-loop containing nucleotide triphosphate hydrolases"/>
    <property type="match status" value="1"/>
</dbReference>
<keyword evidence="3" id="KW-1185">Reference proteome</keyword>
<reference evidence="2" key="1">
    <citation type="submission" date="2021-07" db="EMBL/GenBank/DDBJ databases">
        <authorList>
            <person name="Branca A.L. A."/>
        </authorList>
    </citation>
    <scope>NUCLEOTIDE SEQUENCE</scope>
</reference>
<dbReference type="InterPro" id="IPR027417">
    <property type="entry name" value="P-loop_NTPase"/>
</dbReference>
<accession>A0A9W4KDL6</accession>
<dbReference type="AlphaFoldDB" id="A0A9W4KDL6"/>